<dbReference type="RefSeq" id="WP_232186618.1">
    <property type="nucleotide sequence ID" value="NZ_JAIOAP010000009.1"/>
</dbReference>
<dbReference type="InterPro" id="IPR029068">
    <property type="entry name" value="Glyas_Bleomycin-R_OHBP_Dase"/>
</dbReference>
<dbReference type="InterPro" id="IPR004360">
    <property type="entry name" value="Glyas_Fos-R_dOase_dom"/>
</dbReference>
<evidence type="ECO:0000259" key="1">
    <source>
        <dbReference type="PROSITE" id="PS51819"/>
    </source>
</evidence>
<protein>
    <submittedName>
        <fullName evidence="2">VOC family protein</fullName>
    </submittedName>
</protein>
<comment type="caution">
    <text evidence="2">The sequence shown here is derived from an EMBL/GenBank/DDBJ whole genome shotgun (WGS) entry which is preliminary data.</text>
</comment>
<dbReference type="PANTHER" id="PTHR36437:SF2">
    <property type="entry name" value="GLYOXALASE_BLEOMYCIN RESISTANCE PROTEIN_DIOXYGENASE"/>
    <property type="match status" value="1"/>
</dbReference>
<evidence type="ECO:0000313" key="2">
    <source>
        <dbReference type="EMBL" id="MEQ4484236.1"/>
    </source>
</evidence>
<accession>A0ABV1KVZ7</accession>
<organism evidence="2 3">
    <name type="scientific">Cohnella silvisoli</name>
    <dbReference type="NCBI Taxonomy" id="2873699"/>
    <lineage>
        <taxon>Bacteria</taxon>
        <taxon>Bacillati</taxon>
        <taxon>Bacillota</taxon>
        <taxon>Bacilli</taxon>
        <taxon>Bacillales</taxon>
        <taxon>Paenibacillaceae</taxon>
        <taxon>Cohnella</taxon>
    </lineage>
</organism>
<keyword evidence="3" id="KW-1185">Reference proteome</keyword>
<dbReference type="PROSITE" id="PS51819">
    <property type="entry name" value="VOC"/>
    <property type="match status" value="1"/>
</dbReference>
<dbReference type="Pfam" id="PF00903">
    <property type="entry name" value="Glyoxalase"/>
    <property type="match status" value="2"/>
</dbReference>
<evidence type="ECO:0000313" key="3">
    <source>
        <dbReference type="Proteomes" id="UP001493487"/>
    </source>
</evidence>
<dbReference type="Gene3D" id="3.10.180.10">
    <property type="entry name" value="2,3-Dihydroxybiphenyl 1,2-Dioxygenase, domain 1"/>
    <property type="match status" value="2"/>
</dbReference>
<dbReference type="CDD" id="cd06587">
    <property type="entry name" value="VOC"/>
    <property type="match status" value="1"/>
</dbReference>
<sequence length="262" mass="30573">MFNRIDRVMVPVPDIHRAAEWYRRELEFQVVEIREREIDLKVHQGEALLTLMEVDSFQPKPHLHAEGHVPCFNFYTHWEDLHLEWLHSRGIETTDMMNVPYMNVSEMMDRDGNVIGICHEKESSLYHTPHEGALPPMFHRVLAVFLPVKNLEASIQWYTDKLGFQLYNHWGQGADLKVGEGETIVTMIVMDGPVHQEALRAVEGYPYYSLQTDNIHEVYKQLQDKGVTSEEGMEQGGFCRFHIRSPEGLTIRISDREPIYVR</sequence>
<name>A0ABV1KVZ7_9BACL</name>
<feature type="domain" description="VOC" evidence="1">
    <location>
        <begin position="140"/>
        <end position="256"/>
    </location>
</feature>
<dbReference type="InterPro" id="IPR037523">
    <property type="entry name" value="VOC_core"/>
</dbReference>
<gene>
    <name evidence="2" type="ORF">QJS35_17705</name>
</gene>
<proteinExistence type="predicted"/>
<dbReference type="PANTHER" id="PTHR36437">
    <property type="entry name" value="GLYOXALASE/BLEOMYCIN RESISTANCE PROTEIN/DIOXYGENASE"/>
    <property type="match status" value="1"/>
</dbReference>
<dbReference type="EMBL" id="JASKHM010000010">
    <property type="protein sequence ID" value="MEQ4484236.1"/>
    <property type="molecule type" value="Genomic_DNA"/>
</dbReference>
<dbReference type="SUPFAM" id="SSF54593">
    <property type="entry name" value="Glyoxalase/Bleomycin resistance protein/Dihydroxybiphenyl dioxygenase"/>
    <property type="match status" value="2"/>
</dbReference>
<dbReference type="Proteomes" id="UP001493487">
    <property type="component" value="Unassembled WGS sequence"/>
</dbReference>
<reference evidence="2 3" key="1">
    <citation type="journal article" date="2023" name="Genome Announc.">
        <title>Pan-Genome Analyses of the Genus Cohnella and Proposal of the Novel Species Cohnella silvisoli sp. nov., Isolated from Forest Soil.</title>
        <authorList>
            <person name="Wang C."/>
            <person name="Mao L."/>
            <person name="Bao G."/>
            <person name="Zhu H."/>
        </authorList>
    </citation>
    <scope>NUCLEOTIDE SEQUENCE [LARGE SCALE GENOMIC DNA]</scope>
    <source>
        <strain evidence="2 3">NL03-T5-1</strain>
    </source>
</reference>